<dbReference type="InterPro" id="IPR027417">
    <property type="entry name" value="P-loop_NTPase"/>
</dbReference>
<dbReference type="Pfam" id="PF17396">
    <property type="entry name" value="DUF1611_N"/>
    <property type="match status" value="1"/>
</dbReference>
<dbReference type="Gene3D" id="3.40.50.720">
    <property type="entry name" value="NAD(P)-binding Rossmann-like Domain"/>
    <property type="match status" value="1"/>
</dbReference>
<organism evidence="3 4">
    <name type="scientific">Emcibacter nanhaiensis</name>
    <dbReference type="NCBI Taxonomy" id="1505037"/>
    <lineage>
        <taxon>Bacteria</taxon>
        <taxon>Pseudomonadati</taxon>
        <taxon>Pseudomonadota</taxon>
        <taxon>Alphaproteobacteria</taxon>
        <taxon>Emcibacterales</taxon>
        <taxon>Emcibacteraceae</taxon>
        <taxon>Emcibacter</taxon>
    </lineage>
</organism>
<dbReference type="SUPFAM" id="SSF52540">
    <property type="entry name" value="P-loop containing nucleoside triphosphate hydrolases"/>
    <property type="match status" value="1"/>
</dbReference>
<dbReference type="Pfam" id="PF07755">
    <property type="entry name" value="DUF1611"/>
    <property type="match status" value="1"/>
</dbReference>
<dbReference type="PANTHER" id="PTHR40690">
    <property type="entry name" value="GLL3100 PROTEIN"/>
    <property type="match status" value="1"/>
</dbReference>
<dbReference type="OrthoDB" id="9778498at2"/>
<dbReference type="PIRSF" id="PIRSF026760">
    <property type="entry name" value="UCP026760"/>
    <property type="match status" value="1"/>
</dbReference>
<dbReference type="NCBIfam" id="NF041892">
    <property type="entry name" value="DgcN"/>
    <property type="match status" value="1"/>
</dbReference>
<dbReference type="PANTHER" id="PTHR40690:SF1">
    <property type="entry name" value="DUF1611 DOMAIN-CONTAINING PROTEIN"/>
    <property type="match status" value="1"/>
</dbReference>
<dbReference type="AlphaFoldDB" id="A0A501PHL1"/>
<feature type="domain" description="D-glutamate N-acetyltransferase-like N-terminal" evidence="2">
    <location>
        <begin position="45"/>
        <end position="123"/>
    </location>
</feature>
<dbReference type="InterPro" id="IPR035402">
    <property type="entry name" value="DgcN-like_N"/>
</dbReference>
<name>A0A501PHL1_9PROT</name>
<dbReference type="InterPro" id="IPR011669">
    <property type="entry name" value="DgcN-like"/>
</dbReference>
<protein>
    <submittedName>
        <fullName evidence="3">DUF1611 domain-containing protein</fullName>
    </submittedName>
</protein>
<dbReference type="Proteomes" id="UP000319148">
    <property type="component" value="Unassembled WGS sequence"/>
</dbReference>
<keyword evidence="4" id="KW-1185">Reference proteome</keyword>
<evidence type="ECO:0000259" key="1">
    <source>
        <dbReference type="Pfam" id="PF07755"/>
    </source>
</evidence>
<dbReference type="Gene3D" id="3.40.50.300">
    <property type="entry name" value="P-loop containing nucleotide triphosphate hydrolases"/>
    <property type="match status" value="1"/>
</dbReference>
<accession>A0A501PHL1</accession>
<evidence type="ECO:0000313" key="3">
    <source>
        <dbReference type="EMBL" id="TPD59511.1"/>
    </source>
</evidence>
<dbReference type="InterPro" id="IPR035086">
    <property type="entry name" value="DgcN-like_C"/>
</dbReference>
<proteinExistence type="predicted"/>
<sequence length="330" mass="35859">MHIKSPYLLFLGADPDPLNIKTSRGIAHWRPENCLGQLSMPGGQTLELEELSTREAANRGAKTFVLGLANNGGIISEDWIPYILEALDAGLDVANGLHQRLSDIPIVRDTADKCGRLLHDVRHSDTDFETGTGRKRSGKRLLTVGTDCAVGKMYTALSIEREMRNRNYRVDFRATGQTGILIAGSGVAIDAVVADFIAGAVEKLSPDNDPDHWDVIEGQGSLFNPAFSGVSLGLLHGAQPDVLIMCHQPGRETVKDLDHCPLPGIGECIDSNLRAARLTNPGVRLGGISLNSRLIPEQDYRRLCMELGEKFDVPCFDPLIDGVGECVDRL</sequence>
<dbReference type="RefSeq" id="WP_139941175.1">
    <property type="nucleotide sequence ID" value="NZ_JBHSYP010000006.1"/>
</dbReference>
<feature type="domain" description="D-glutamate N-acetyltransferase-like C-terminal" evidence="1">
    <location>
        <begin position="130"/>
        <end position="325"/>
    </location>
</feature>
<reference evidence="4" key="1">
    <citation type="submission" date="2019-06" db="EMBL/GenBank/DDBJ databases">
        <title>The complete genome of Emcibacter congregatus ZYLT.</title>
        <authorList>
            <person name="Zhao Z."/>
        </authorList>
    </citation>
    <scope>NUCLEOTIDE SEQUENCE [LARGE SCALE GENOMIC DNA]</scope>
    <source>
        <strain evidence="4">MCCC 1A06723</strain>
    </source>
</reference>
<evidence type="ECO:0000313" key="4">
    <source>
        <dbReference type="Proteomes" id="UP000319148"/>
    </source>
</evidence>
<dbReference type="EMBL" id="VFIY01000014">
    <property type="protein sequence ID" value="TPD59511.1"/>
    <property type="molecule type" value="Genomic_DNA"/>
</dbReference>
<gene>
    <name evidence="3" type="ORF">FIV46_10775</name>
</gene>
<evidence type="ECO:0000259" key="2">
    <source>
        <dbReference type="Pfam" id="PF17396"/>
    </source>
</evidence>
<comment type="caution">
    <text evidence="3">The sequence shown here is derived from an EMBL/GenBank/DDBJ whole genome shotgun (WGS) entry which is preliminary data.</text>
</comment>